<dbReference type="Proteomes" id="UP001163046">
    <property type="component" value="Unassembled WGS sequence"/>
</dbReference>
<gene>
    <name evidence="1" type="ORF">OS493_030743</name>
</gene>
<name>A0A9W9Z8P8_9CNID</name>
<keyword evidence="2" id="KW-1185">Reference proteome</keyword>
<evidence type="ECO:0000313" key="1">
    <source>
        <dbReference type="EMBL" id="KAJ7377147.1"/>
    </source>
</evidence>
<sequence length="159" mass="18636">MKEVSQAAQEAKLDRELLRFEEELELFLADKDLFLEELYRRLKQITSLWKSWRCQRLRDVSVTQLVSAKQIEDLIYWEQNLPGKKKTATKAEKPADMLIRFLQACHESKQLYEQFFFSIYKPLHQLFDDEKAAPFAEALGEYSKSGVHSSNQAPSTIEC</sequence>
<dbReference type="AlphaFoldDB" id="A0A9W9Z8P8"/>
<organism evidence="1 2">
    <name type="scientific">Desmophyllum pertusum</name>
    <dbReference type="NCBI Taxonomy" id="174260"/>
    <lineage>
        <taxon>Eukaryota</taxon>
        <taxon>Metazoa</taxon>
        <taxon>Cnidaria</taxon>
        <taxon>Anthozoa</taxon>
        <taxon>Hexacorallia</taxon>
        <taxon>Scleractinia</taxon>
        <taxon>Caryophylliina</taxon>
        <taxon>Caryophylliidae</taxon>
        <taxon>Desmophyllum</taxon>
    </lineage>
</organism>
<dbReference type="EMBL" id="MU826383">
    <property type="protein sequence ID" value="KAJ7377147.1"/>
    <property type="molecule type" value="Genomic_DNA"/>
</dbReference>
<evidence type="ECO:0000313" key="2">
    <source>
        <dbReference type="Proteomes" id="UP001163046"/>
    </source>
</evidence>
<dbReference type="OrthoDB" id="5967141at2759"/>
<comment type="caution">
    <text evidence="1">The sequence shown here is derived from an EMBL/GenBank/DDBJ whole genome shotgun (WGS) entry which is preliminary data.</text>
</comment>
<reference evidence="1" key="1">
    <citation type="submission" date="2023-01" db="EMBL/GenBank/DDBJ databases">
        <title>Genome assembly of the deep-sea coral Lophelia pertusa.</title>
        <authorList>
            <person name="Herrera S."/>
            <person name="Cordes E."/>
        </authorList>
    </citation>
    <scope>NUCLEOTIDE SEQUENCE</scope>
    <source>
        <strain evidence="1">USNM1676648</strain>
        <tissue evidence="1">Polyp</tissue>
    </source>
</reference>
<proteinExistence type="predicted"/>
<accession>A0A9W9Z8P8</accession>
<protein>
    <submittedName>
        <fullName evidence="1">Uncharacterized protein</fullName>
    </submittedName>
</protein>